<reference evidence="3 4" key="1">
    <citation type="submission" date="2016-09" db="EMBL/GenBank/DDBJ databases">
        <title>Rhizobium sp. nov., a novel species isolated from the rice rhizosphere.</title>
        <authorList>
            <person name="Zhao J."/>
            <person name="Zhang X."/>
        </authorList>
    </citation>
    <scope>NUCLEOTIDE SEQUENCE [LARGE SCALE GENOMIC DNA]</scope>
    <source>
        <strain evidence="3 4">MH17</strain>
    </source>
</reference>
<dbReference type="PANTHER" id="PTHR42850:SF2">
    <property type="entry name" value="BLL5683 PROTEIN"/>
    <property type="match status" value="1"/>
</dbReference>
<dbReference type="EMBL" id="MKIO01000021">
    <property type="protein sequence ID" value="OLP56864.1"/>
    <property type="molecule type" value="Genomic_DNA"/>
</dbReference>
<dbReference type="InterPro" id="IPR029052">
    <property type="entry name" value="Metallo-depent_PP-like"/>
</dbReference>
<dbReference type="Pfam" id="PF12850">
    <property type="entry name" value="Metallophos_2"/>
    <property type="match status" value="1"/>
</dbReference>
<protein>
    <recommendedName>
        <fullName evidence="2">Calcineurin-like phosphoesterase domain-containing protein</fullName>
    </recommendedName>
</protein>
<dbReference type="STRING" id="1672749.BJF92_12410"/>
<evidence type="ECO:0000313" key="3">
    <source>
        <dbReference type="EMBL" id="OLP56864.1"/>
    </source>
</evidence>
<comment type="caution">
    <text evidence="3">The sequence shown here is derived from an EMBL/GenBank/DDBJ whole genome shotgun (WGS) entry which is preliminary data.</text>
</comment>
<dbReference type="SUPFAM" id="SSF56300">
    <property type="entry name" value="Metallo-dependent phosphatases"/>
    <property type="match status" value="1"/>
</dbReference>
<accession>A0A1Q9AN91</accession>
<dbReference type="PIRSF" id="PIRSF000883">
    <property type="entry name" value="Pesterase_MJ0912"/>
    <property type="match status" value="1"/>
</dbReference>
<comment type="similarity">
    <text evidence="1">Belongs to the metallophosphoesterase superfamily. YfcE family.</text>
</comment>
<name>A0A1Q9AN91_9HYPH</name>
<evidence type="ECO:0000313" key="4">
    <source>
        <dbReference type="Proteomes" id="UP000186143"/>
    </source>
</evidence>
<proteinExistence type="inferred from homology"/>
<dbReference type="InterPro" id="IPR050126">
    <property type="entry name" value="Ap4A_hydrolase"/>
</dbReference>
<dbReference type="RefSeq" id="WP_075633884.1">
    <property type="nucleotide sequence ID" value="NZ_MKIO01000021.1"/>
</dbReference>
<evidence type="ECO:0000259" key="2">
    <source>
        <dbReference type="Pfam" id="PF12850"/>
    </source>
</evidence>
<feature type="domain" description="Calcineurin-like phosphoesterase" evidence="2">
    <location>
        <begin position="7"/>
        <end position="186"/>
    </location>
</feature>
<evidence type="ECO:0000256" key="1">
    <source>
        <dbReference type="ARBA" id="ARBA00008950"/>
    </source>
</evidence>
<sequence>MASEKTFAVIADIHGNLLALDAVLADIDRQGIDGIINLGDHLSGPLDPFGTAERLMQRPMMAIRGNHDRHLLTIPPDEMGPSDRFAAARLTDGHRAWLAGLPATLDLGDLFACHARPQKDDSYLLEEVQEDGTVQPRSLPEVAASLEGITARVVLSAHSHCPRLLRLDDSRFVLNPGSVGCPAYQDDTPYPHRMETGHPLASYAVIDWTAGRDLDVAFRHVAYDHLAASAHAARHGRPDWAEALRTGRIGRG</sequence>
<dbReference type="InterPro" id="IPR011152">
    <property type="entry name" value="Pesterase_MJ0912"/>
</dbReference>
<dbReference type="AlphaFoldDB" id="A0A1Q9AN91"/>
<organism evidence="3 4">
    <name type="scientific">Xaviernesmea rhizosphaerae</name>
    <dbReference type="NCBI Taxonomy" id="1672749"/>
    <lineage>
        <taxon>Bacteria</taxon>
        <taxon>Pseudomonadati</taxon>
        <taxon>Pseudomonadota</taxon>
        <taxon>Alphaproteobacteria</taxon>
        <taxon>Hyphomicrobiales</taxon>
        <taxon>Rhizobiaceae</taxon>
        <taxon>Rhizobium/Agrobacterium group</taxon>
        <taxon>Xaviernesmea</taxon>
    </lineage>
</organism>
<dbReference type="OrthoDB" id="9813918at2"/>
<dbReference type="PANTHER" id="PTHR42850">
    <property type="entry name" value="METALLOPHOSPHOESTERASE"/>
    <property type="match status" value="1"/>
</dbReference>
<dbReference type="GO" id="GO:0016791">
    <property type="term" value="F:phosphatase activity"/>
    <property type="evidence" value="ECO:0007669"/>
    <property type="project" value="TreeGrafter"/>
</dbReference>
<dbReference type="Gene3D" id="3.60.21.10">
    <property type="match status" value="1"/>
</dbReference>
<gene>
    <name evidence="3" type="ORF">BJF92_12410</name>
</gene>
<dbReference type="GO" id="GO:0005737">
    <property type="term" value="C:cytoplasm"/>
    <property type="evidence" value="ECO:0007669"/>
    <property type="project" value="TreeGrafter"/>
</dbReference>
<dbReference type="Proteomes" id="UP000186143">
    <property type="component" value="Unassembled WGS sequence"/>
</dbReference>
<dbReference type="InterPro" id="IPR024654">
    <property type="entry name" value="Calcineurin-like_PHP_lpxH"/>
</dbReference>